<dbReference type="Proteomes" id="UP000499080">
    <property type="component" value="Unassembled WGS sequence"/>
</dbReference>
<accession>A0A4Y2R1G6</accession>
<evidence type="ECO:0000313" key="1">
    <source>
        <dbReference type="EMBL" id="GBN69412.1"/>
    </source>
</evidence>
<sequence>MFIGLFTLVFDAAPLPNGAKGCVLLNVILITPDAETAQLMSLHPINAPLAFCGLNEIRFLIRLLFLPIYLTLSTCEAMRMPHEAYE</sequence>
<protein>
    <submittedName>
        <fullName evidence="2">Uncharacterized protein</fullName>
    </submittedName>
</protein>
<name>A0A4Y2R1G6_ARAVE</name>
<reference evidence="2 3" key="1">
    <citation type="journal article" date="2019" name="Sci. Rep.">
        <title>Orb-weaving spider Araneus ventricosus genome elucidates the spidroin gene catalogue.</title>
        <authorList>
            <person name="Kono N."/>
            <person name="Nakamura H."/>
            <person name="Ohtoshi R."/>
            <person name="Moran D.A.P."/>
            <person name="Shinohara A."/>
            <person name="Yoshida Y."/>
            <person name="Fujiwara M."/>
            <person name="Mori M."/>
            <person name="Tomita M."/>
            <person name="Arakawa K."/>
        </authorList>
    </citation>
    <scope>NUCLEOTIDE SEQUENCE [LARGE SCALE GENOMIC DNA]</scope>
</reference>
<evidence type="ECO:0000313" key="2">
    <source>
        <dbReference type="EMBL" id="GBN69438.1"/>
    </source>
</evidence>
<dbReference type="EMBL" id="BGPR01224623">
    <property type="protein sequence ID" value="GBN69438.1"/>
    <property type="molecule type" value="Genomic_DNA"/>
</dbReference>
<comment type="caution">
    <text evidence="2">The sequence shown here is derived from an EMBL/GenBank/DDBJ whole genome shotgun (WGS) entry which is preliminary data.</text>
</comment>
<evidence type="ECO:0000313" key="3">
    <source>
        <dbReference type="Proteomes" id="UP000499080"/>
    </source>
</evidence>
<gene>
    <name evidence="2" type="ORF">AVEN_142919_1</name>
    <name evidence="1" type="ORF">AVEN_78451_1</name>
</gene>
<proteinExistence type="predicted"/>
<keyword evidence="3" id="KW-1185">Reference proteome</keyword>
<organism evidence="2 3">
    <name type="scientific">Araneus ventricosus</name>
    <name type="common">Orbweaver spider</name>
    <name type="synonym">Epeira ventricosa</name>
    <dbReference type="NCBI Taxonomy" id="182803"/>
    <lineage>
        <taxon>Eukaryota</taxon>
        <taxon>Metazoa</taxon>
        <taxon>Ecdysozoa</taxon>
        <taxon>Arthropoda</taxon>
        <taxon>Chelicerata</taxon>
        <taxon>Arachnida</taxon>
        <taxon>Araneae</taxon>
        <taxon>Araneomorphae</taxon>
        <taxon>Entelegynae</taxon>
        <taxon>Araneoidea</taxon>
        <taxon>Araneidae</taxon>
        <taxon>Araneus</taxon>
    </lineage>
</organism>
<dbReference type="AlphaFoldDB" id="A0A4Y2R1G6"/>
<dbReference type="EMBL" id="BGPR01224607">
    <property type="protein sequence ID" value="GBN69412.1"/>
    <property type="molecule type" value="Genomic_DNA"/>
</dbReference>